<evidence type="ECO:0000313" key="3">
    <source>
        <dbReference type="Proteomes" id="UP001328107"/>
    </source>
</evidence>
<feature type="transmembrane region" description="Helical" evidence="1">
    <location>
        <begin position="96"/>
        <end position="120"/>
    </location>
</feature>
<accession>A0AAN5DEH6</accession>
<organism evidence="2 3">
    <name type="scientific">Pristionchus mayeri</name>
    <dbReference type="NCBI Taxonomy" id="1317129"/>
    <lineage>
        <taxon>Eukaryota</taxon>
        <taxon>Metazoa</taxon>
        <taxon>Ecdysozoa</taxon>
        <taxon>Nematoda</taxon>
        <taxon>Chromadorea</taxon>
        <taxon>Rhabditida</taxon>
        <taxon>Rhabditina</taxon>
        <taxon>Diplogasteromorpha</taxon>
        <taxon>Diplogasteroidea</taxon>
        <taxon>Neodiplogasteridae</taxon>
        <taxon>Pristionchus</taxon>
    </lineage>
</organism>
<feature type="transmembrane region" description="Helical" evidence="1">
    <location>
        <begin position="30"/>
        <end position="51"/>
    </location>
</feature>
<evidence type="ECO:0000256" key="1">
    <source>
        <dbReference type="SAM" id="Phobius"/>
    </source>
</evidence>
<proteinExistence type="predicted"/>
<sequence length="128" mass="14353">MIVCVLIGMMLGENIHEPMMEKNKPASIDLILMVFMITLSLCALAVLYGIVTRQATPIVFVLVIMLVIFIICTIRLAFIMYVLGNAVQKKESRDRITLLGEATAVIGSSWFFLLLSLIAYNRAREDIE</sequence>
<dbReference type="EMBL" id="BTRK01000006">
    <property type="protein sequence ID" value="GMR60399.1"/>
    <property type="molecule type" value="Genomic_DNA"/>
</dbReference>
<comment type="caution">
    <text evidence="2">The sequence shown here is derived from an EMBL/GenBank/DDBJ whole genome shotgun (WGS) entry which is preliminary data.</text>
</comment>
<gene>
    <name evidence="2" type="ORF">PMAYCL1PPCAC_30594</name>
</gene>
<feature type="transmembrane region" description="Helical" evidence="1">
    <location>
        <begin position="57"/>
        <end position="84"/>
    </location>
</feature>
<keyword evidence="1" id="KW-0812">Transmembrane</keyword>
<dbReference type="AlphaFoldDB" id="A0AAN5DEH6"/>
<keyword evidence="3" id="KW-1185">Reference proteome</keyword>
<dbReference type="Proteomes" id="UP001328107">
    <property type="component" value="Unassembled WGS sequence"/>
</dbReference>
<name>A0AAN5DEH6_9BILA</name>
<keyword evidence="1" id="KW-0472">Membrane</keyword>
<protein>
    <submittedName>
        <fullName evidence="2">Uncharacterized protein</fullName>
    </submittedName>
</protein>
<evidence type="ECO:0000313" key="2">
    <source>
        <dbReference type="EMBL" id="GMR60399.1"/>
    </source>
</evidence>
<reference evidence="3" key="1">
    <citation type="submission" date="2022-10" db="EMBL/GenBank/DDBJ databases">
        <title>Genome assembly of Pristionchus species.</title>
        <authorList>
            <person name="Yoshida K."/>
            <person name="Sommer R.J."/>
        </authorList>
    </citation>
    <scope>NUCLEOTIDE SEQUENCE [LARGE SCALE GENOMIC DNA]</scope>
    <source>
        <strain evidence="3">RS5460</strain>
    </source>
</reference>
<keyword evidence="1" id="KW-1133">Transmembrane helix</keyword>